<sequence length="450" mass="52266">MSFFKSFLTNKSQEFPLDSRVTVISRETLETNPRMRSNSSYNLEDLTSTKRNTTKEKIKYLNLVNQELNSENEKLKSKMGDLKITVSTNKQLLEDFCETNSKLERQIKIYVAQISLLTEKLRENNIDFDEHLDLKLDAKKLIRSNTPSAEAPSSTLTTERITKNIVNDKLSSKSGDHPGKRQGKRRFKKVVKRRLKSGSSASSNSSNMIKSYRTAKATKQELHTTSITPKKPALELEKCGLSEENKFDETEEPVSFRDNNICDQENNLDCDSDFDYHNLENKFRMRAIGVKDYDNPIKIEMKKLSKAYNTKEIMKMFEHIERELLYNCKDQKEKFIYLEDEEARIWEIRKNEVISPRSLKDLHSLKTLDSPLSIENERFEFSPSLKNKTTVHDFSKLRIDISPENNNLEDVEAHSEDKSLEIDYESIKSCSINSKCSPSNQVEINLFELY</sequence>
<organism evidence="3 4">
    <name type="scientific">Euplotes crassus</name>
    <dbReference type="NCBI Taxonomy" id="5936"/>
    <lineage>
        <taxon>Eukaryota</taxon>
        <taxon>Sar</taxon>
        <taxon>Alveolata</taxon>
        <taxon>Ciliophora</taxon>
        <taxon>Intramacronucleata</taxon>
        <taxon>Spirotrichea</taxon>
        <taxon>Hypotrichia</taxon>
        <taxon>Euplotida</taxon>
        <taxon>Euplotidae</taxon>
        <taxon>Moneuplotes</taxon>
    </lineage>
</organism>
<protein>
    <submittedName>
        <fullName evidence="3">Uncharacterized protein</fullName>
    </submittedName>
</protein>
<keyword evidence="1" id="KW-0175">Coiled coil</keyword>
<dbReference type="Proteomes" id="UP001295684">
    <property type="component" value="Unassembled WGS sequence"/>
</dbReference>
<dbReference type="EMBL" id="CAMPGE010010032">
    <property type="protein sequence ID" value="CAI2368888.1"/>
    <property type="molecule type" value="Genomic_DNA"/>
</dbReference>
<feature type="coiled-coil region" evidence="1">
    <location>
        <begin position="58"/>
        <end position="120"/>
    </location>
</feature>
<comment type="caution">
    <text evidence="3">The sequence shown here is derived from an EMBL/GenBank/DDBJ whole genome shotgun (WGS) entry which is preliminary data.</text>
</comment>
<proteinExistence type="predicted"/>
<feature type="region of interest" description="Disordered" evidence="2">
    <location>
        <begin position="146"/>
        <end position="209"/>
    </location>
</feature>
<feature type="compositionally biased region" description="Basic and acidic residues" evidence="2">
    <location>
        <begin position="170"/>
        <end position="179"/>
    </location>
</feature>
<feature type="compositionally biased region" description="Basic residues" evidence="2">
    <location>
        <begin position="180"/>
        <end position="196"/>
    </location>
</feature>
<reference evidence="3" key="1">
    <citation type="submission" date="2023-07" db="EMBL/GenBank/DDBJ databases">
        <authorList>
            <consortium name="AG Swart"/>
            <person name="Singh M."/>
            <person name="Singh A."/>
            <person name="Seah K."/>
            <person name="Emmerich C."/>
        </authorList>
    </citation>
    <scope>NUCLEOTIDE SEQUENCE</scope>
    <source>
        <strain evidence="3">DP1</strain>
    </source>
</reference>
<dbReference type="AlphaFoldDB" id="A0AAD1UGF2"/>
<feature type="compositionally biased region" description="Polar residues" evidence="2">
    <location>
        <begin position="146"/>
        <end position="159"/>
    </location>
</feature>
<keyword evidence="4" id="KW-1185">Reference proteome</keyword>
<evidence type="ECO:0000313" key="4">
    <source>
        <dbReference type="Proteomes" id="UP001295684"/>
    </source>
</evidence>
<name>A0AAD1UGF2_EUPCR</name>
<accession>A0AAD1UGF2</accession>
<evidence type="ECO:0000313" key="3">
    <source>
        <dbReference type="EMBL" id="CAI2368888.1"/>
    </source>
</evidence>
<feature type="compositionally biased region" description="Low complexity" evidence="2">
    <location>
        <begin position="197"/>
        <end position="207"/>
    </location>
</feature>
<gene>
    <name evidence="3" type="ORF">ECRASSUSDP1_LOCUS10184</name>
</gene>
<evidence type="ECO:0000256" key="2">
    <source>
        <dbReference type="SAM" id="MobiDB-lite"/>
    </source>
</evidence>
<evidence type="ECO:0000256" key="1">
    <source>
        <dbReference type="SAM" id="Coils"/>
    </source>
</evidence>